<accession>A0A0C5VPX3</accession>
<dbReference type="RefSeq" id="WP_082070505.1">
    <property type="nucleotide sequence ID" value="NZ_CP007142.1"/>
</dbReference>
<evidence type="ECO:0000313" key="2">
    <source>
        <dbReference type="Proteomes" id="UP000032266"/>
    </source>
</evidence>
<dbReference type="InterPro" id="IPR008878">
    <property type="entry name" value="Transposase_IS66_Orf2"/>
</dbReference>
<dbReference type="KEGG" id="gsn:YC6258_00262"/>
<protein>
    <submittedName>
        <fullName evidence="1">Transposase</fullName>
    </submittedName>
</protein>
<sequence>MIRPGNSSLQVYLYMRKQIDGLSALVEQSMTVSPFSKSLFVFVNKRKDKLKILYWEKNGFVIWHKRLEDNRFCWPKAGEPAQVSVKELNMLLDGYDIFRFKPHAPLKSVSGMIAR</sequence>
<name>A0A0C5VPX3_9GAMM</name>
<evidence type="ECO:0000313" key="1">
    <source>
        <dbReference type="EMBL" id="AJQ92314.1"/>
    </source>
</evidence>
<organism evidence="1 2">
    <name type="scientific">Gynuella sunshinyii YC6258</name>
    <dbReference type="NCBI Taxonomy" id="1445510"/>
    <lineage>
        <taxon>Bacteria</taxon>
        <taxon>Pseudomonadati</taxon>
        <taxon>Pseudomonadota</taxon>
        <taxon>Gammaproteobacteria</taxon>
        <taxon>Oceanospirillales</taxon>
        <taxon>Saccharospirillaceae</taxon>
        <taxon>Gynuella</taxon>
    </lineage>
</organism>
<reference evidence="1 2" key="1">
    <citation type="submission" date="2014-01" db="EMBL/GenBank/DDBJ databases">
        <title>Full genme sequencing of cellulolytic bacterium Gynuella sunshinyii YC6258T gen. nov., sp. nov.</title>
        <authorList>
            <person name="Khan H."/>
            <person name="Chung E.J."/>
            <person name="Chung Y.R."/>
        </authorList>
    </citation>
    <scope>NUCLEOTIDE SEQUENCE [LARGE SCALE GENOMIC DNA]</scope>
    <source>
        <strain evidence="1 2">YC6258</strain>
    </source>
</reference>
<dbReference type="AlphaFoldDB" id="A0A0C5VPX3"/>
<dbReference type="Proteomes" id="UP000032266">
    <property type="component" value="Chromosome"/>
</dbReference>
<dbReference type="EMBL" id="CP007142">
    <property type="protein sequence ID" value="AJQ92314.1"/>
    <property type="molecule type" value="Genomic_DNA"/>
</dbReference>
<dbReference type="STRING" id="1445510.YC6258_00262"/>
<keyword evidence="2" id="KW-1185">Reference proteome</keyword>
<dbReference type="Pfam" id="PF05717">
    <property type="entry name" value="TnpB_IS66"/>
    <property type="match status" value="1"/>
</dbReference>
<dbReference type="OrthoDB" id="4956084at2"/>
<dbReference type="HOGENOM" id="CLU_128110_0_2_6"/>
<proteinExistence type="predicted"/>
<dbReference type="PANTHER" id="PTHR36455">
    <property type="match status" value="1"/>
</dbReference>
<gene>
    <name evidence="1" type="ORF">YC6258_00262</name>
</gene>
<dbReference type="PANTHER" id="PTHR36455:SF1">
    <property type="entry name" value="BLR8292 PROTEIN"/>
    <property type="match status" value="1"/>
</dbReference>
<dbReference type="NCBIfam" id="NF033819">
    <property type="entry name" value="IS66_TnpB"/>
    <property type="match status" value="1"/>
</dbReference>